<dbReference type="EMBL" id="JAVDYI010000001">
    <property type="protein sequence ID" value="MDR7359893.1"/>
    <property type="molecule type" value="Genomic_DNA"/>
</dbReference>
<evidence type="ECO:0000313" key="1">
    <source>
        <dbReference type="EMBL" id="MDR7359893.1"/>
    </source>
</evidence>
<dbReference type="Pfam" id="PF04978">
    <property type="entry name" value="MST"/>
    <property type="match status" value="1"/>
</dbReference>
<gene>
    <name evidence="1" type="ORF">J2S64_003584</name>
</gene>
<organism evidence="1 2">
    <name type="scientific">Paeniglutamicibacter sulfureus</name>
    <dbReference type="NCBI Taxonomy" id="43666"/>
    <lineage>
        <taxon>Bacteria</taxon>
        <taxon>Bacillati</taxon>
        <taxon>Actinomycetota</taxon>
        <taxon>Actinomycetes</taxon>
        <taxon>Micrococcales</taxon>
        <taxon>Micrococcaceae</taxon>
        <taxon>Paeniglutamicibacter</taxon>
    </lineage>
</organism>
<dbReference type="RefSeq" id="WP_310292518.1">
    <property type="nucleotide sequence ID" value="NZ_BAAAWO010000001.1"/>
</dbReference>
<dbReference type="SUPFAM" id="SSF109854">
    <property type="entry name" value="DinB/YfiT-like putative metalloenzymes"/>
    <property type="match status" value="1"/>
</dbReference>
<comment type="caution">
    <text evidence="1">The sequence shown here is derived from an EMBL/GenBank/DDBJ whole genome shotgun (WGS) entry which is preliminary data.</text>
</comment>
<evidence type="ECO:0008006" key="3">
    <source>
        <dbReference type="Google" id="ProtNLM"/>
    </source>
</evidence>
<protein>
    <recommendedName>
        <fullName evidence="3">DUF664 domain-containing protein</fullName>
    </recommendedName>
</protein>
<accession>A0ABU2BQ79</accession>
<name>A0ABU2BQ79_9MICC</name>
<dbReference type="InterPro" id="IPR034660">
    <property type="entry name" value="DinB/YfiT-like"/>
</dbReference>
<dbReference type="Gene3D" id="1.20.120.450">
    <property type="entry name" value="dinb family like domain"/>
    <property type="match status" value="1"/>
</dbReference>
<sequence>MGKAQTEPRSLAMTTEDRASDVEPAAVTLLRDGFGRVREGIERLLDEAEPRMLRFRASSHSNSMAWLLWHLTRIQDDHFTHLARALDDGSAPEQCWISRGWVSRFNLPYAQLDTGFGHSSDQVADFGMYDGEYLLGYHRDVHGQAMGILAALREPDLSAVIDRRWNPPVTAGVRLISVLNETASHLGQAEFLKGIYADQTG</sequence>
<dbReference type="NCBIfam" id="NF047843">
    <property type="entry name" value="MST_Rv0443"/>
    <property type="match status" value="1"/>
</dbReference>
<evidence type="ECO:0000313" key="2">
    <source>
        <dbReference type="Proteomes" id="UP001183817"/>
    </source>
</evidence>
<proteinExistence type="predicted"/>
<keyword evidence="2" id="KW-1185">Reference proteome</keyword>
<dbReference type="Proteomes" id="UP001183817">
    <property type="component" value="Unassembled WGS sequence"/>
</dbReference>
<reference evidence="1 2" key="1">
    <citation type="submission" date="2023-07" db="EMBL/GenBank/DDBJ databases">
        <title>Sequencing the genomes of 1000 actinobacteria strains.</title>
        <authorList>
            <person name="Klenk H.-P."/>
        </authorList>
    </citation>
    <scope>NUCLEOTIDE SEQUENCE [LARGE SCALE GENOMIC DNA]</scope>
    <source>
        <strain evidence="1 2">DSM 20167</strain>
    </source>
</reference>
<dbReference type="InterPro" id="IPR007061">
    <property type="entry name" value="MST-like"/>
</dbReference>